<dbReference type="InterPro" id="IPR051584">
    <property type="entry name" value="GPCR-associated_LMBR1"/>
</dbReference>
<dbReference type="EMBL" id="JABSTU010000005">
    <property type="protein sequence ID" value="KAH8031755.1"/>
    <property type="molecule type" value="Genomic_DNA"/>
</dbReference>
<evidence type="ECO:0000256" key="5">
    <source>
        <dbReference type="ARBA" id="ARBA00023136"/>
    </source>
</evidence>
<evidence type="ECO:0000256" key="2">
    <source>
        <dbReference type="ARBA" id="ARBA00010487"/>
    </source>
</evidence>
<keyword evidence="5" id="KW-0472">Membrane</keyword>
<accession>A0A9J6EB62</accession>
<protein>
    <submittedName>
        <fullName evidence="6">Uncharacterized protein</fullName>
    </submittedName>
</protein>
<organism evidence="6 7">
    <name type="scientific">Rhipicephalus microplus</name>
    <name type="common">Cattle tick</name>
    <name type="synonym">Boophilus microplus</name>
    <dbReference type="NCBI Taxonomy" id="6941"/>
    <lineage>
        <taxon>Eukaryota</taxon>
        <taxon>Metazoa</taxon>
        <taxon>Ecdysozoa</taxon>
        <taxon>Arthropoda</taxon>
        <taxon>Chelicerata</taxon>
        <taxon>Arachnida</taxon>
        <taxon>Acari</taxon>
        <taxon>Parasitiformes</taxon>
        <taxon>Ixodida</taxon>
        <taxon>Ixodoidea</taxon>
        <taxon>Ixodidae</taxon>
        <taxon>Rhipicephalinae</taxon>
        <taxon>Rhipicephalus</taxon>
        <taxon>Boophilus</taxon>
    </lineage>
</organism>
<comment type="similarity">
    <text evidence="2">Belongs to the LIMR family.</text>
</comment>
<dbReference type="AlphaFoldDB" id="A0A9J6EB62"/>
<dbReference type="Pfam" id="PF04791">
    <property type="entry name" value="LMBR1"/>
    <property type="match status" value="1"/>
</dbReference>
<dbReference type="PANTHER" id="PTHR21355:SF0">
    <property type="entry name" value="G-PROTEIN COUPLED RECEPTOR-ASSOCIATED PROTEIN LMBRD2"/>
    <property type="match status" value="1"/>
</dbReference>
<keyword evidence="3" id="KW-0812">Transmembrane</keyword>
<reference evidence="6" key="2">
    <citation type="submission" date="2021-09" db="EMBL/GenBank/DDBJ databases">
        <authorList>
            <person name="Jia N."/>
            <person name="Wang J."/>
            <person name="Shi W."/>
            <person name="Du L."/>
            <person name="Sun Y."/>
            <person name="Zhan W."/>
            <person name="Jiang J."/>
            <person name="Wang Q."/>
            <person name="Zhang B."/>
            <person name="Ji P."/>
            <person name="Sakyi L.B."/>
            <person name="Cui X."/>
            <person name="Yuan T."/>
            <person name="Jiang B."/>
            <person name="Yang W."/>
            <person name="Lam T.T.-Y."/>
            <person name="Chang Q."/>
            <person name="Ding S."/>
            <person name="Wang X."/>
            <person name="Zhu J."/>
            <person name="Ruan X."/>
            <person name="Zhao L."/>
            <person name="Wei J."/>
            <person name="Que T."/>
            <person name="Du C."/>
            <person name="Cheng J."/>
            <person name="Dai P."/>
            <person name="Han X."/>
            <person name="Huang E."/>
            <person name="Gao Y."/>
            <person name="Liu J."/>
            <person name="Shao H."/>
            <person name="Ye R."/>
            <person name="Li L."/>
            <person name="Wei W."/>
            <person name="Wang X."/>
            <person name="Wang C."/>
            <person name="Huo Q."/>
            <person name="Li W."/>
            <person name="Guo W."/>
            <person name="Chen H."/>
            <person name="Chen S."/>
            <person name="Zhou L."/>
            <person name="Zhou L."/>
            <person name="Ni X."/>
            <person name="Tian J."/>
            <person name="Zhou Y."/>
            <person name="Sheng Y."/>
            <person name="Liu T."/>
            <person name="Pan Y."/>
            <person name="Xia L."/>
            <person name="Li J."/>
            <person name="Zhao F."/>
            <person name="Cao W."/>
        </authorList>
    </citation>
    <scope>NUCLEOTIDE SEQUENCE</scope>
    <source>
        <strain evidence="6">Rmic-2018</strain>
        <tissue evidence="6">Larvae</tissue>
    </source>
</reference>
<comment type="caution">
    <text evidence="6">The sequence shown here is derived from an EMBL/GenBank/DDBJ whole genome shotgun (WGS) entry which is preliminary data.</text>
</comment>
<dbReference type="PANTHER" id="PTHR21355">
    <property type="entry name" value="G-PROTEIN COUPLED RECEPTOR-ASSOCIATED PROTEIN LMBRD2"/>
    <property type="match status" value="1"/>
</dbReference>
<proteinExistence type="inferred from homology"/>
<keyword evidence="7" id="KW-1185">Reference proteome</keyword>
<dbReference type="Proteomes" id="UP000821866">
    <property type="component" value="Chromosome 3"/>
</dbReference>
<dbReference type="VEuPathDB" id="VectorBase:LOC119163014"/>
<evidence type="ECO:0000313" key="6">
    <source>
        <dbReference type="EMBL" id="KAH8031755.1"/>
    </source>
</evidence>
<gene>
    <name evidence="6" type="ORF">HPB51_020826</name>
</gene>
<evidence type="ECO:0000256" key="1">
    <source>
        <dbReference type="ARBA" id="ARBA00004141"/>
    </source>
</evidence>
<evidence type="ECO:0000256" key="4">
    <source>
        <dbReference type="ARBA" id="ARBA00022989"/>
    </source>
</evidence>
<comment type="subcellular location">
    <subcellularLocation>
        <location evidence="1">Membrane</location>
        <topology evidence="1">Multi-pass membrane protein</topology>
    </subcellularLocation>
</comment>
<evidence type="ECO:0000313" key="7">
    <source>
        <dbReference type="Proteomes" id="UP000821866"/>
    </source>
</evidence>
<sequence length="105" mass="12033">MSIVTLGYLCVCAYYTVFRVRVLNYYYLAPHHLTDAYSLVFAGMLLCRLTPPLCLNFLGLLHLDTHVSSEAHRIETAYTEVFSLDCFMPREQANCSIVVYCHCLN</sequence>
<dbReference type="GO" id="GO:0016020">
    <property type="term" value="C:membrane"/>
    <property type="evidence" value="ECO:0007669"/>
    <property type="project" value="UniProtKB-SubCell"/>
</dbReference>
<keyword evidence="4" id="KW-1133">Transmembrane helix</keyword>
<name>A0A9J6EB62_RHIMP</name>
<evidence type="ECO:0000256" key="3">
    <source>
        <dbReference type="ARBA" id="ARBA00022692"/>
    </source>
</evidence>
<reference evidence="6" key="1">
    <citation type="journal article" date="2020" name="Cell">
        <title>Large-Scale Comparative Analyses of Tick Genomes Elucidate Their Genetic Diversity and Vector Capacities.</title>
        <authorList>
            <consortium name="Tick Genome and Microbiome Consortium (TIGMIC)"/>
            <person name="Jia N."/>
            <person name="Wang J."/>
            <person name="Shi W."/>
            <person name="Du L."/>
            <person name="Sun Y."/>
            <person name="Zhan W."/>
            <person name="Jiang J.F."/>
            <person name="Wang Q."/>
            <person name="Zhang B."/>
            <person name="Ji P."/>
            <person name="Bell-Sakyi L."/>
            <person name="Cui X.M."/>
            <person name="Yuan T.T."/>
            <person name="Jiang B.G."/>
            <person name="Yang W.F."/>
            <person name="Lam T.T."/>
            <person name="Chang Q.C."/>
            <person name="Ding S.J."/>
            <person name="Wang X.J."/>
            <person name="Zhu J.G."/>
            <person name="Ruan X.D."/>
            <person name="Zhao L."/>
            <person name="Wei J.T."/>
            <person name="Ye R.Z."/>
            <person name="Que T.C."/>
            <person name="Du C.H."/>
            <person name="Zhou Y.H."/>
            <person name="Cheng J.X."/>
            <person name="Dai P.F."/>
            <person name="Guo W.B."/>
            <person name="Han X.H."/>
            <person name="Huang E.J."/>
            <person name="Li L.F."/>
            <person name="Wei W."/>
            <person name="Gao Y.C."/>
            <person name="Liu J.Z."/>
            <person name="Shao H.Z."/>
            <person name="Wang X."/>
            <person name="Wang C.C."/>
            <person name="Yang T.C."/>
            <person name="Huo Q.B."/>
            <person name="Li W."/>
            <person name="Chen H.Y."/>
            <person name="Chen S.E."/>
            <person name="Zhou L.G."/>
            <person name="Ni X.B."/>
            <person name="Tian J.H."/>
            <person name="Sheng Y."/>
            <person name="Liu T."/>
            <person name="Pan Y.S."/>
            <person name="Xia L.Y."/>
            <person name="Li J."/>
            <person name="Zhao F."/>
            <person name="Cao W.C."/>
        </authorList>
    </citation>
    <scope>NUCLEOTIDE SEQUENCE</scope>
    <source>
        <strain evidence="6">Rmic-2018</strain>
    </source>
</reference>
<dbReference type="InterPro" id="IPR006876">
    <property type="entry name" value="LMBR1-like_membr_prot"/>
</dbReference>